<comment type="caution">
    <text evidence="1">The sequence shown here is derived from an EMBL/GenBank/DDBJ whole genome shotgun (WGS) entry which is preliminary data.</text>
</comment>
<sequence length="80" mass="8586">MNTRIAVAVVAAALAGCTSAPMNRDLLRQHTERNCRVQSAVSSVYAIDSTGIGMRNVAYVQCLRAASPWPQQRATPNRAA</sequence>
<name>A0ABW8KKS6_9GAMM</name>
<evidence type="ECO:0008006" key="3">
    <source>
        <dbReference type="Google" id="ProtNLM"/>
    </source>
</evidence>
<evidence type="ECO:0000313" key="1">
    <source>
        <dbReference type="EMBL" id="MFK2932550.1"/>
    </source>
</evidence>
<evidence type="ECO:0000313" key="2">
    <source>
        <dbReference type="Proteomes" id="UP001620397"/>
    </source>
</evidence>
<keyword evidence="2" id="KW-1185">Reference proteome</keyword>
<accession>A0ABW8KKS6</accession>
<dbReference type="EMBL" id="JADIKL010000014">
    <property type="protein sequence ID" value="MFK2932550.1"/>
    <property type="molecule type" value="Genomic_DNA"/>
</dbReference>
<protein>
    <recommendedName>
        <fullName evidence="3">Lipoprotein</fullName>
    </recommendedName>
</protein>
<organism evidence="1 2">
    <name type="scientific">Dyella agri</name>
    <dbReference type="NCBI Taxonomy" id="1926869"/>
    <lineage>
        <taxon>Bacteria</taxon>
        <taxon>Pseudomonadati</taxon>
        <taxon>Pseudomonadota</taxon>
        <taxon>Gammaproteobacteria</taxon>
        <taxon>Lysobacterales</taxon>
        <taxon>Rhodanobacteraceae</taxon>
        <taxon>Dyella</taxon>
    </lineage>
</organism>
<dbReference type="RefSeq" id="WP_404542312.1">
    <property type="nucleotide sequence ID" value="NZ_JADIKL010000014.1"/>
</dbReference>
<proteinExistence type="predicted"/>
<dbReference type="Proteomes" id="UP001620397">
    <property type="component" value="Unassembled WGS sequence"/>
</dbReference>
<gene>
    <name evidence="1" type="ORF">ISP14_17335</name>
</gene>
<reference evidence="1 2" key="1">
    <citation type="submission" date="2020-10" db="EMBL/GenBank/DDBJ databases">
        <title>Phylogeny of dyella-like bacteria.</title>
        <authorList>
            <person name="Fu J."/>
        </authorList>
    </citation>
    <scope>NUCLEOTIDE SEQUENCE [LARGE SCALE GENOMIC DNA]</scope>
    <source>
        <strain evidence="1 2">DKC-1</strain>
    </source>
</reference>
<dbReference type="PROSITE" id="PS51257">
    <property type="entry name" value="PROKAR_LIPOPROTEIN"/>
    <property type="match status" value="1"/>
</dbReference>